<feature type="transmembrane region" description="Helical" evidence="1">
    <location>
        <begin position="201"/>
        <end position="219"/>
    </location>
</feature>
<feature type="transmembrane region" description="Helical" evidence="1">
    <location>
        <begin position="177"/>
        <end position="194"/>
    </location>
</feature>
<keyword evidence="1" id="KW-0472">Membrane</keyword>
<accession>A0ABZ0VCV1</accession>
<name>A0ABZ0VCV1_9MICO</name>
<protein>
    <submittedName>
        <fullName evidence="3">CPBP family intramembrane glutamic endopeptidase</fullName>
        <ecNumber evidence="3">3.4.-.-</ecNumber>
    </submittedName>
</protein>
<proteinExistence type="predicted"/>
<gene>
    <name evidence="3" type="ORF">T9R20_13160</name>
</gene>
<sequence length="265" mass="28729">MSDHATQRYRVRPRVWIGLVVYFAYVAVVFTVQQLSGIPYTEFGESGINLFLGAGLSLIVGAVLLAVTTTLLGWWRPALFDRHRSAHTWPIIAPIIMVVALVLNLSFTDWGAYDAAFFAASIVLLLVGFTEELTTRGLLLVGLRSRLPEVWVWFLTSALFGLMHLANALTGQAIGPTLQQVALAFGAGTIFYILRRVTGSLIWAMILHGLWDFSTFSVARGTPGPLTALGGVVEILAIVVALIGVAFVIRGADERTGVAETTRVS</sequence>
<feature type="transmembrane region" description="Helical" evidence="1">
    <location>
        <begin position="86"/>
        <end position="104"/>
    </location>
</feature>
<feature type="transmembrane region" description="Helical" evidence="1">
    <location>
        <begin position="15"/>
        <end position="36"/>
    </location>
</feature>
<organism evidence="3 4">
    <name type="scientific">Microbacterium invictum</name>
    <dbReference type="NCBI Taxonomy" id="515415"/>
    <lineage>
        <taxon>Bacteria</taxon>
        <taxon>Bacillati</taxon>
        <taxon>Actinomycetota</taxon>
        <taxon>Actinomycetes</taxon>
        <taxon>Micrococcales</taxon>
        <taxon>Microbacteriaceae</taxon>
        <taxon>Microbacterium</taxon>
    </lineage>
</organism>
<dbReference type="RefSeq" id="WP_322409759.1">
    <property type="nucleotide sequence ID" value="NZ_CP139779.1"/>
</dbReference>
<dbReference type="GO" id="GO:0016787">
    <property type="term" value="F:hydrolase activity"/>
    <property type="evidence" value="ECO:0007669"/>
    <property type="project" value="UniProtKB-KW"/>
</dbReference>
<evidence type="ECO:0000256" key="1">
    <source>
        <dbReference type="SAM" id="Phobius"/>
    </source>
</evidence>
<dbReference type="Pfam" id="PF02517">
    <property type="entry name" value="Rce1-like"/>
    <property type="match status" value="1"/>
</dbReference>
<keyword evidence="3" id="KW-0378">Hydrolase</keyword>
<feature type="transmembrane region" description="Helical" evidence="1">
    <location>
        <begin position="150"/>
        <end position="171"/>
    </location>
</feature>
<feature type="transmembrane region" description="Helical" evidence="1">
    <location>
        <begin position="110"/>
        <end position="129"/>
    </location>
</feature>
<reference evidence="3 4" key="1">
    <citation type="submission" date="2023-06" db="EMBL/GenBank/DDBJ databases">
        <title>Rock-solubilizing bacteria, Microbacterium invictum, promotes re-establishment of vegetation in rocky wasteland by accelerating rock bio-weathering and reshaping soil bacterial community.</title>
        <authorList>
            <person name="Liu C."/>
        </authorList>
    </citation>
    <scope>NUCLEOTIDE SEQUENCE [LARGE SCALE GENOMIC DNA]</scope>
    <source>
        <strain evidence="3 4">X-18</strain>
    </source>
</reference>
<dbReference type="EC" id="3.4.-.-" evidence="3"/>
<evidence type="ECO:0000313" key="4">
    <source>
        <dbReference type="Proteomes" id="UP001324533"/>
    </source>
</evidence>
<feature type="transmembrane region" description="Helical" evidence="1">
    <location>
        <begin position="225"/>
        <end position="249"/>
    </location>
</feature>
<feature type="transmembrane region" description="Helical" evidence="1">
    <location>
        <begin position="48"/>
        <end position="74"/>
    </location>
</feature>
<keyword evidence="1" id="KW-1133">Transmembrane helix</keyword>
<dbReference type="InterPro" id="IPR003675">
    <property type="entry name" value="Rce1/LyrA-like_dom"/>
</dbReference>
<evidence type="ECO:0000259" key="2">
    <source>
        <dbReference type="Pfam" id="PF02517"/>
    </source>
</evidence>
<evidence type="ECO:0000313" key="3">
    <source>
        <dbReference type="EMBL" id="WQB69637.1"/>
    </source>
</evidence>
<dbReference type="EMBL" id="CP139779">
    <property type="protein sequence ID" value="WQB69637.1"/>
    <property type="molecule type" value="Genomic_DNA"/>
</dbReference>
<feature type="domain" description="CAAX prenyl protease 2/Lysostaphin resistance protein A-like" evidence="2">
    <location>
        <begin position="117"/>
        <end position="213"/>
    </location>
</feature>
<dbReference type="Proteomes" id="UP001324533">
    <property type="component" value="Chromosome"/>
</dbReference>
<keyword evidence="4" id="KW-1185">Reference proteome</keyword>
<keyword evidence="1" id="KW-0812">Transmembrane</keyword>